<feature type="region of interest" description="Disordered" evidence="1">
    <location>
        <begin position="45"/>
        <end position="79"/>
    </location>
</feature>
<dbReference type="Proteomes" id="UP001501612">
    <property type="component" value="Unassembled WGS sequence"/>
</dbReference>
<comment type="caution">
    <text evidence="3">The sequence shown here is derived from an EMBL/GenBank/DDBJ whole genome shotgun (WGS) entry which is preliminary data.</text>
</comment>
<dbReference type="CDD" id="cd00085">
    <property type="entry name" value="HNHc"/>
    <property type="match status" value="1"/>
</dbReference>
<evidence type="ECO:0000313" key="3">
    <source>
        <dbReference type="EMBL" id="GAA1906707.1"/>
    </source>
</evidence>
<evidence type="ECO:0000256" key="1">
    <source>
        <dbReference type="SAM" id="MobiDB-lite"/>
    </source>
</evidence>
<evidence type="ECO:0000259" key="2">
    <source>
        <dbReference type="SMART" id="SM00507"/>
    </source>
</evidence>
<feature type="compositionally biased region" description="Pro residues" evidence="1">
    <location>
        <begin position="451"/>
        <end position="466"/>
    </location>
</feature>
<dbReference type="GO" id="GO:0004519">
    <property type="term" value="F:endonuclease activity"/>
    <property type="evidence" value="ECO:0007669"/>
    <property type="project" value="UniProtKB-KW"/>
</dbReference>
<dbReference type="Pfam" id="PF14279">
    <property type="entry name" value="HNH_5"/>
    <property type="match status" value="1"/>
</dbReference>
<dbReference type="InterPro" id="IPR003615">
    <property type="entry name" value="HNH_nuc"/>
</dbReference>
<organism evidence="3 4">
    <name type="scientific">Nocardioides lentus</name>
    <dbReference type="NCBI Taxonomy" id="338077"/>
    <lineage>
        <taxon>Bacteria</taxon>
        <taxon>Bacillati</taxon>
        <taxon>Actinomycetota</taxon>
        <taxon>Actinomycetes</taxon>
        <taxon>Propionibacteriales</taxon>
        <taxon>Nocardioidaceae</taxon>
        <taxon>Nocardioides</taxon>
    </lineage>
</organism>
<feature type="compositionally biased region" description="Low complexity" evidence="1">
    <location>
        <begin position="432"/>
        <end position="443"/>
    </location>
</feature>
<feature type="domain" description="HNH nuclease" evidence="2">
    <location>
        <begin position="361"/>
        <end position="412"/>
    </location>
</feature>
<dbReference type="SMART" id="SM00507">
    <property type="entry name" value="HNHc"/>
    <property type="match status" value="1"/>
</dbReference>
<proteinExistence type="predicted"/>
<keyword evidence="3" id="KW-0378">Hydrolase</keyword>
<dbReference type="Gene3D" id="1.10.30.50">
    <property type="match status" value="1"/>
</dbReference>
<keyword evidence="3" id="KW-0540">Nuclease</keyword>
<dbReference type="Pfam" id="PF02720">
    <property type="entry name" value="DUF222"/>
    <property type="match status" value="1"/>
</dbReference>
<feature type="region of interest" description="Disordered" evidence="1">
    <location>
        <begin position="424"/>
        <end position="473"/>
    </location>
</feature>
<keyword evidence="3" id="KW-0255">Endonuclease</keyword>
<feature type="compositionally biased region" description="Basic and acidic residues" evidence="1">
    <location>
        <begin position="45"/>
        <end position="73"/>
    </location>
</feature>
<dbReference type="InterPro" id="IPR003870">
    <property type="entry name" value="DUF222"/>
</dbReference>
<keyword evidence="4" id="KW-1185">Reference proteome</keyword>
<feature type="compositionally biased region" description="Low complexity" evidence="1">
    <location>
        <begin position="157"/>
        <end position="169"/>
    </location>
</feature>
<reference evidence="4" key="1">
    <citation type="journal article" date="2019" name="Int. J. Syst. Evol. Microbiol.">
        <title>The Global Catalogue of Microorganisms (GCM) 10K type strain sequencing project: providing services to taxonomists for standard genome sequencing and annotation.</title>
        <authorList>
            <consortium name="The Broad Institute Genomics Platform"/>
            <consortium name="The Broad Institute Genome Sequencing Center for Infectious Disease"/>
            <person name="Wu L."/>
            <person name="Ma J."/>
        </authorList>
    </citation>
    <scope>NUCLEOTIDE SEQUENCE [LARGE SCALE GENOMIC DNA]</scope>
    <source>
        <strain evidence="4">JCM 14046</strain>
    </source>
</reference>
<gene>
    <name evidence="3" type="ORF">GCM10009737_04380</name>
</gene>
<accession>A0ABP5A9C9</accession>
<dbReference type="InterPro" id="IPR029471">
    <property type="entry name" value="HNH_5"/>
</dbReference>
<sequence>MDSLIAVLAIAGATETDAGAIDRIRDLERLKAAAAAAQARLSAELHERAEEAHAARRAAGVEDHSRDPHDPHGSRAATRSVAAQIALARRESPHRGRELLTLARLLATDLPHLRRLVEDGQLSEHRAHVIATQLRDLPPARRREADTRLAGPDADLPPTHTGTPGLTGMGTAECRDAARRLALRLDPDGCAARRARARTRRRITTRVAPDDMTTLSAFLGDLEAHTVMTSLRAGADAEIAARTARTARSRNNPGHVNGHGTVERDTRTREQVIADLFVARLTGQVAADATPVAVQLVVPAEVLLGDDDSPAHVPGLGPLPAAVARRMVHASPEVRSTIRRLYSHAGALVAMDSTARTVTGALRTYIALRDAGRCRTPYFDAPVRHIDHITPAAAGGSTTASNTQGLCAACNHTKEAWGWRHHARQDSPLEPHTVQTTTPTGHTHTSRAPDLPTPLNPMPPPDPVTPTTPTTGHRVDYCWDTPIHLEAA</sequence>
<dbReference type="RefSeq" id="WP_344003066.1">
    <property type="nucleotide sequence ID" value="NZ_BAAAMY010000001.1"/>
</dbReference>
<evidence type="ECO:0000313" key="4">
    <source>
        <dbReference type="Proteomes" id="UP001501612"/>
    </source>
</evidence>
<protein>
    <submittedName>
        <fullName evidence="3">HNH endonuclease signature motif containing protein</fullName>
    </submittedName>
</protein>
<dbReference type="EMBL" id="BAAAMY010000001">
    <property type="protein sequence ID" value="GAA1906707.1"/>
    <property type="molecule type" value="Genomic_DNA"/>
</dbReference>
<name>A0ABP5A9C9_9ACTN</name>
<feature type="region of interest" description="Disordered" evidence="1">
    <location>
        <begin position="140"/>
        <end position="169"/>
    </location>
</feature>